<sequence>MKALLWVMVGPAGIPAPAIGQPDVAQPSVPHPRLLVLTDIEADPDDTQSLIRLLLYANEIDIEGLVATTSVHQKTRLAPESIRRLIGEYERSGPILCGMIRAFPRRKACRG</sequence>
<feature type="domain" description="Cellulose-binding Sde182 nucleoside hydrolase-like" evidence="1">
    <location>
        <begin position="33"/>
        <end position="107"/>
    </location>
</feature>
<protein>
    <recommendedName>
        <fullName evidence="1">Cellulose-binding Sde182 nucleoside hydrolase-like domain-containing protein</fullName>
    </recommendedName>
</protein>
<dbReference type="GO" id="GO:0016799">
    <property type="term" value="F:hydrolase activity, hydrolyzing N-glycosyl compounds"/>
    <property type="evidence" value="ECO:0007669"/>
    <property type="project" value="InterPro"/>
</dbReference>
<evidence type="ECO:0000259" key="1">
    <source>
        <dbReference type="Pfam" id="PF07632"/>
    </source>
</evidence>
<evidence type="ECO:0000313" key="2">
    <source>
        <dbReference type="EMBL" id="MBB5730768.1"/>
    </source>
</evidence>
<dbReference type="EMBL" id="JACIJR010000009">
    <property type="protein sequence ID" value="MBB5730768.1"/>
    <property type="molecule type" value="Genomic_DNA"/>
</dbReference>
<comment type="caution">
    <text evidence="2">The sequence shown here is derived from an EMBL/GenBank/DDBJ whole genome shotgun (WGS) entry which is preliminary data.</text>
</comment>
<evidence type="ECO:0000313" key="3">
    <source>
        <dbReference type="Proteomes" id="UP000546701"/>
    </source>
</evidence>
<proteinExistence type="predicted"/>
<accession>A0A7W9BV92</accession>
<dbReference type="Gene3D" id="3.90.245.10">
    <property type="entry name" value="Ribonucleoside hydrolase-like"/>
    <property type="match status" value="1"/>
</dbReference>
<reference evidence="2 3" key="1">
    <citation type="submission" date="2020-08" db="EMBL/GenBank/DDBJ databases">
        <title>Genomic Encyclopedia of Type Strains, Phase IV (KMG-IV): sequencing the most valuable type-strain genomes for metagenomic binning, comparative biology and taxonomic classification.</title>
        <authorList>
            <person name="Goeker M."/>
        </authorList>
    </citation>
    <scope>NUCLEOTIDE SEQUENCE [LARGE SCALE GENOMIC DNA]</scope>
    <source>
        <strain evidence="2 3">DSM 103336</strain>
    </source>
</reference>
<dbReference type="AlphaFoldDB" id="A0A7W9BV92"/>
<dbReference type="InterPro" id="IPR036452">
    <property type="entry name" value="Ribo_hydro-like"/>
</dbReference>
<dbReference type="Pfam" id="PF07632">
    <property type="entry name" value="Sde182_NH-like"/>
    <property type="match status" value="1"/>
</dbReference>
<gene>
    <name evidence="2" type="ORF">FHS99_003275</name>
</gene>
<dbReference type="Proteomes" id="UP000546701">
    <property type="component" value="Unassembled WGS sequence"/>
</dbReference>
<organism evidence="2 3">
    <name type="scientific">Sphingomonas prati</name>
    <dbReference type="NCBI Taxonomy" id="1843237"/>
    <lineage>
        <taxon>Bacteria</taxon>
        <taxon>Pseudomonadati</taxon>
        <taxon>Pseudomonadota</taxon>
        <taxon>Alphaproteobacteria</taxon>
        <taxon>Sphingomonadales</taxon>
        <taxon>Sphingomonadaceae</taxon>
        <taxon>Sphingomonas</taxon>
    </lineage>
</organism>
<keyword evidence="3" id="KW-1185">Reference proteome</keyword>
<dbReference type="InterPro" id="IPR011483">
    <property type="entry name" value="Sde182_NH-like"/>
</dbReference>
<name>A0A7W9BV92_9SPHN</name>